<gene>
    <name evidence="1" type="ORF">HNR15_002330</name>
</gene>
<evidence type="ECO:0000313" key="2">
    <source>
        <dbReference type="Proteomes" id="UP000571817"/>
    </source>
</evidence>
<protein>
    <submittedName>
        <fullName evidence="1">Chloramphenicol 3-O-phosphotransferase</fullName>
    </submittedName>
</protein>
<dbReference type="Pfam" id="PF13671">
    <property type="entry name" value="AAA_33"/>
    <property type="match status" value="1"/>
</dbReference>
<sequence>MPALPDSSDIPAAPDDPGRLFVITGAPASGKSTVGRALAEALKKSIFVDGEVMADMVAAGRMPMTAEPTIGALEQLFTRYAGALTLADVYCANGFDTVIADNMVGDYLEDFLDLADTGPLHLIVLHPSVDAVHERELARGVNAYGDGSATENVWNEVEFNTKRVGLWIDNSTLTPAQVVVRILRNLDETTVAPPD</sequence>
<dbReference type="RefSeq" id="WP_179481969.1">
    <property type="nucleotide sequence ID" value="NZ_JACCFW010000001.1"/>
</dbReference>
<dbReference type="SUPFAM" id="SSF52540">
    <property type="entry name" value="P-loop containing nucleoside triphosphate hydrolases"/>
    <property type="match status" value="1"/>
</dbReference>
<dbReference type="Proteomes" id="UP000571817">
    <property type="component" value="Unassembled WGS sequence"/>
</dbReference>
<accession>A0A853DFB0</accession>
<dbReference type="EMBL" id="JACCFW010000001">
    <property type="protein sequence ID" value="NYJ75367.1"/>
    <property type="molecule type" value="Genomic_DNA"/>
</dbReference>
<dbReference type="Gene3D" id="3.40.50.300">
    <property type="entry name" value="P-loop containing nucleotide triphosphate hydrolases"/>
    <property type="match status" value="1"/>
</dbReference>
<organism evidence="1 2">
    <name type="scientific">Allobranchiibius huperziae</name>
    <dbReference type="NCBI Taxonomy" id="1874116"/>
    <lineage>
        <taxon>Bacteria</taxon>
        <taxon>Bacillati</taxon>
        <taxon>Actinomycetota</taxon>
        <taxon>Actinomycetes</taxon>
        <taxon>Micrococcales</taxon>
        <taxon>Dermacoccaceae</taxon>
        <taxon>Allobranchiibius</taxon>
    </lineage>
</organism>
<dbReference type="InterPro" id="IPR027417">
    <property type="entry name" value="P-loop_NTPase"/>
</dbReference>
<comment type="caution">
    <text evidence="1">The sequence shown here is derived from an EMBL/GenBank/DDBJ whole genome shotgun (WGS) entry which is preliminary data.</text>
</comment>
<keyword evidence="2" id="KW-1185">Reference proteome</keyword>
<proteinExistence type="predicted"/>
<dbReference type="GO" id="GO:0016740">
    <property type="term" value="F:transferase activity"/>
    <property type="evidence" value="ECO:0007669"/>
    <property type="project" value="UniProtKB-KW"/>
</dbReference>
<reference evidence="1 2" key="1">
    <citation type="submission" date="2020-07" db="EMBL/GenBank/DDBJ databases">
        <title>Sequencing the genomes of 1000 actinobacteria strains.</title>
        <authorList>
            <person name="Klenk H.-P."/>
        </authorList>
    </citation>
    <scope>NUCLEOTIDE SEQUENCE [LARGE SCALE GENOMIC DNA]</scope>
    <source>
        <strain evidence="1 2">DSM 29531</strain>
    </source>
</reference>
<dbReference type="AlphaFoldDB" id="A0A853DFB0"/>
<keyword evidence="1" id="KW-0808">Transferase</keyword>
<evidence type="ECO:0000313" key="1">
    <source>
        <dbReference type="EMBL" id="NYJ75367.1"/>
    </source>
</evidence>
<name>A0A853DFB0_9MICO</name>